<evidence type="ECO:0000259" key="6">
    <source>
        <dbReference type="Pfam" id="PF00082"/>
    </source>
</evidence>
<keyword evidence="3 5" id="KW-0378">Hydrolase</keyword>
<reference evidence="7 8" key="1">
    <citation type="submission" date="2021-08" db="EMBL/GenBank/DDBJ databases">
        <title>Comparative Genomics Analysis of the Genus Qipengyuania Reveals Extensive Genetic Diversity and Metabolic Versatility, Including the Description of Fifteen Novel Species.</title>
        <authorList>
            <person name="Liu Y."/>
        </authorList>
    </citation>
    <scope>NUCLEOTIDE SEQUENCE [LARGE SCALE GENOMIC DNA]</scope>
    <source>
        <strain evidence="7 8">YG27</strain>
    </source>
</reference>
<keyword evidence="2 5" id="KW-0645">Protease</keyword>
<name>A0ABS7JXU8_9SPHN</name>
<proteinExistence type="inferred from homology"/>
<dbReference type="PROSITE" id="PS51892">
    <property type="entry name" value="SUBTILASE"/>
    <property type="match status" value="1"/>
</dbReference>
<dbReference type="SUPFAM" id="SSF52743">
    <property type="entry name" value="Subtilisin-like"/>
    <property type="match status" value="1"/>
</dbReference>
<feature type="domain" description="Peptidase S8/S53" evidence="6">
    <location>
        <begin position="254"/>
        <end position="616"/>
    </location>
</feature>
<dbReference type="PRINTS" id="PR00723">
    <property type="entry name" value="SUBTILISIN"/>
</dbReference>
<sequence length="627" mass="67161">MADLSLGPQLIDRLLLGPRADGRMVQDSPIRGDVLAAFASNPRGRLDLLITPYKSQPASELAAYISRAARDDEEPRVSFLEGVVVARLSLARVLESVLPATGWFRTLCEEEIVSADLSYAIARNIALMREEEAQGTLPMASDGENLPFAVRRAAVFFTLLGAVQALGNVIETGQPPRTLNTVEEIVEFVSLEALTETGAGIFRRLTKTCPAMADPFVFAVSLNRPVEMAVNRSALTVKADSARLLFAVNCSEITWAILDSGIDSEHPAFADHASPSGTSRVIATFDFSRLRDLISTDYLFNSKALDEAAKTFASARTEEALGAAKADLKLLAEEAERGRPVNWGLARRYIEVASPAPPDVAHGTHVAGILAADWREPDVNDPAKTKQRLTGVCPDIRLMDFRVVGATEADTEFNVIAAMQFIRFLNTQNNYQIIHGANLSLSIPHSVRNYACGATPVCEEAERLVSSGVFVVAAAGNRGYQNYQLSGGGSFDSYAPSSITDPGNAEAVLTVGATHRTSPHNYGVSFFSSRGPTGDGRAKPDLLAPGEKILSAIPGGKEGADDTRDGTSMAAPHASGAAALLMARNSEFIGRPGKIKRVLMDSCTDLGRERSFQGVGLIDVLRAMQTI</sequence>
<evidence type="ECO:0000313" key="8">
    <source>
        <dbReference type="Proteomes" id="UP000782554"/>
    </source>
</evidence>
<keyword evidence="4 5" id="KW-0720">Serine protease</keyword>
<dbReference type="EMBL" id="JAIGNU010000003">
    <property type="protein sequence ID" value="MBX7502431.1"/>
    <property type="molecule type" value="Genomic_DNA"/>
</dbReference>
<dbReference type="Gene3D" id="3.40.50.200">
    <property type="entry name" value="Peptidase S8/S53 domain"/>
    <property type="match status" value="1"/>
</dbReference>
<evidence type="ECO:0000256" key="3">
    <source>
        <dbReference type="ARBA" id="ARBA00022801"/>
    </source>
</evidence>
<feature type="active site" description="Charge relay system" evidence="5">
    <location>
        <position position="362"/>
    </location>
</feature>
<evidence type="ECO:0000313" key="7">
    <source>
        <dbReference type="EMBL" id="MBX7502431.1"/>
    </source>
</evidence>
<dbReference type="InterPro" id="IPR050131">
    <property type="entry name" value="Peptidase_S8_subtilisin-like"/>
</dbReference>
<dbReference type="PROSITE" id="PS00137">
    <property type="entry name" value="SUBTILASE_HIS"/>
    <property type="match status" value="1"/>
</dbReference>
<dbReference type="Pfam" id="PF00082">
    <property type="entry name" value="Peptidase_S8"/>
    <property type="match status" value="1"/>
</dbReference>
<dbReference type="RefSeq" id="WP_221603623.1">
    <property type="nucleotide sequence ID" value="NZ_JAIGNU010000003.1"/>
</dbReference>
<dbReference type="PROSITE" id="PS00138">
    <property type="entry name" value="SUBTILASE_SER"/>
    <property type="match status" value="1"/>
</dbReference>
<evidence type="ECO:0000256" key="5">
    <source>
        <dbReference type="PROSITE-ProRule" id="PRU01240"/>
    </source>
</evidence>
<feature type="active site" description="Charge relay system" evidence="5">
    <location>
        <position position="259"/>
    </location>
</feature>
<dbReference type="InterPro" id="IPR015500">
    <property type="entry name" value="Peptidase_S8_subtilisin-rel"/>
</dbReference>
<protein>
    <submittedName>
        <fullName evidence="7">S8 family serine peptidase</fullName>
    </submittedName>
</protein>
<dbReference type="InterPro" id="IPR000209">
    <property type="entry name" value="Peptidase_S8/S53_dom"/>
</dbReference>
<comment type="caution">
    <text evidence="7">The sequence shown here is derived from an EMBL/GenBank/DDBJ whole genome shotgun (WGS) entry which is preliminary data.</text>
</comment>
<accession>A0ABS7JXU8</accession>
<evidence type="ECO:0000256" key="1">
    <source>
        <dbReference type="ARBA" id="ARBA00011073"/>
    </source>
</evidence>
<dbReference type="Proteomes" id="UP000782554">
    <property type="component" value="Unassembled WGS sequence"/>
</dbReference>
<dbReference type="PANTHER" id="PTHR43806:SF11">
    <property type="entry name" value="CEREVISIN-RELATED"/>
    <property type="match status" value="1"/>
</dbReference>
<evidence type="ECO:0000256" key="4">
    <source>
        <dbReference type="ARBA" id="ARBA00022825"/>
    </source>
</evidence>
<dbReference type="InterPro" id="IPR023828">
    <property type="entry name" value="Peptidase_S8_Ser-AS"/>
</dbReference>
<dbReference type="InterPro" id="IPR022398">
    <property type="entry name" value="Peptidase_S8_His-AS"/>
</dbReference>
<feature type="active site" description="Charge relay system" evidence="5">
    <location>
        <position position="568"/>
    </location>
</feature>
<gene>
    <name evidence="7" type="ORF">K3181_13365</name>
</gene>
<organism evidence="7 8">
    <name type="scientific">Qipengyuania mesophila</name>
    <dbReference type="NCBI Taxonomy" id="2867246"/>
    <lineage>
        <taxon>Bacteria</taxon>
        <taxon>Pseudomonadati</taxon>
        <taxon>Pseudomonadota</taxon>
        <taxon>Alphaproteobacteria</taxon>
        <taxon>Sphingomonadales</taxon>
        <taxon>Erythrobacteraceae</taxon>
        <taxon>Qipengyuania</taxon>
    </lineage>
</organism>
<dbReference type="InterPro" id="IPR036852">
    <property type="entry name" value="Peptidase_S8/S53_dom_sf"/>
</dbReference>
<keyword evidence="8" id="KW-1185">Reference proteome</keyword>
<dbReference type="PANTHER" id="PTHR43806">
    <property type="entry name" value="PEPTIDASE S8"/>
    <property type="match status" value="1"/>
</dbReference>
<comment type="similarity">
    <text evidence="1 5">Belongs to the peptidase S8 family.</text>
</comment>
<evidence type="ECO:0000256" key="2">
    <source>
        <dbReference type="ARBA" id="ARBA00022670"/>
    </source>
</evidence>